<gene>
    <name evidence="3" type="ORF">D0859_02132</name>
</gene>
<feature type="compositionally biased region" description="Basic and acidic residues" evidence="1">
    <location>
        <begin position="206"/>
        <end position="228"/>
    </location>
</feature>
<evidence type="ECO:0000313" key="4">
    <source>
        <dbReference type="Proteomes" id="UP000281677"/>
    </source>
</evidence>
<feature type="compositionally biased region" description="Low complexity" evidence="1">
    <location>
        <begin position="50"/>
        <end position="71"/>
    </location>
</feature>
<protein>
    <submittedName>
        <fullName evidence="3">Uncharacterized protein</fullName>
    </submittedName>
</protein>
<dbReference type="AlphaFoldDB" id="A0A3M7J7E3"/>
<dbReference type="Proteomes" id="UP000281677">
    <property type="component" value="Unassembled WGS sequence"/>
</dbReference>
<organism evidence="3 4">
    <name type="scientific">Hortaea werneckii</name>
    <name type="common">Black yeast</name>
    <name type="synonym">Cladosporium werneckii</name>
    <dbReference type="NCBI Taxonomy" id="91943"/>
    <lineage>
        <taxon>Eukaryota</taxon>
        <taxon>Fungi</taxon>
        <taxon>Dikarya</taxon>
        <taxon>Ascomycota</taxon>
        <taxon>Pezizomycotina</taxon>
        <taxon>Dothideomycetes</taxon>
        <taxon>Dothideomycetidae</taxon>
        <taxon>Mycosphaerellales</taxon>
        <taxon>Teratosphaeriaceae</taxon>
        <taxon>Hortaea</taxon>
    </lineage>
</organism>
<reference evidence="3 4" key="1">
    <citation type="journal article" date="2018" name="BMC Genomics">
        <title>Genomic evidence for intraspecific hybridization in a clonal and extremely halotolerant yeast.</title>
        <authorList>
            <person name="Gostincar C."/>
            <person name="Stajich J.E."/>
            <person name="Zupancic J."/>
            <person name="Zalar P."/>
            <person name="Gunde-Cimerman N."/>
        </authorList>
    </citation>
    <scope>NUCLEOTIDE SEQUENCE [LARGE SCALE GENOMIC DNA]</scope>
    <source>
        <strain evidence="3 4">EXF-120</strain>
    </source>
</reference>
<sequence length="565" mass="59957">MANGTATSRGGSDDRPSNIQPRRKTVSGAMRPSDHESDDDQVTAMKLSWPSPSSSAPTSPTAPTAPTSTASQKPSGHKRSFSGSILQKLNLLRHAPSQDASSLAKEALQKSPRRERSRPSIDDDDDDRTPRASRMASVKAEGGIPSALAQVKGRKRKGSLRKTALLGGRRINTDGRERKNSLGVKSPLSKSSSQPQGAVDLAASPEEAKGYRSGSDERGLLSPEDARSTAKPLPTPRRQFSYESSTAPSSTESTWSGDAPAVTSTRLSLVTEAKAQQQIQAQAGNAAAARSTHELGSPLDLKSPVSQTSYTSTTDDDDVLTFDRPTVANTTFGTAPGYPKPLPQQSISYLEAPSSSSSHPSRRSTKKCHPERSPLSRTLSASSLHFPTEPESPHDYSTTATYGYAILVVTWLTFAVGMGSCLDLWSWAWDVGETPYAPPELEDDPTLPIVGYYPALMVLVAGVVGWGWCLVAWVGVKYFRHAKIEVLVNRSQMKDRGLLSRVAGKLYGSAFRSSGLGYRSEGGGNFASGCAAGVLLSMRSSGHEMGGSAGTGYGAVIPVEEAGEG</sequence>
<name>A0A3M7J7E3_HORWE</name>
<accession>A0A3M7J7E3</accession>
<feature type="region of interest" description="Disordered" evidence="1">
    <location>
        <begin position="281"/>
        <end position="321"/>
    </location>
</feature>
<feature type="compositionally biased region" description="Low complexity" evidence="1">
    <location>
        <begin position="241"/>
        <end position="256"/>
    </location>
</feature>
<keyword evidence="2" id="KW-0812">Transmembrane</keyword>
<feature type="compositionally biased region" description="Polar residues" evidence="1">
    <location>
        <begin position="375"/>
        <end position="385"/>
    </location>
</feature>
<feature type="compositionally biased region" description="Basic and acidic residues" evidence="1">
    <location>
        <begin position="112"/>
        <end position="121"/>
    </location>
</feature>
<feature type="region of interest" description="Disordered" evidence="1">
    <location>
        <begin position="350"/>
        <end position="393"/>
    </location>
</feature>
<feature type="compositionally biased region" description="Low complexity" evidence="1">
    <location>
        <begin position="181"/>
        <end position="197"/>
    </location>
</feature>
<evidence type="ECO:0000313" key="3">
    <source>
        <dbReference type="EMBL" id="RMZ33691.1"/>
    </source>
</evidence>
<feature type="compositionally biased region" description="Polar residues" evidence="1">
    <location>
        <begin position="1"/>
        <end position="10"/>
    </location>
</feature>
<feature type="transmembrane region" description="Helical" evidence="2">
    <location>
        <begin position="449"/>
        <end position="474"/>
    </location>
</feature>
<keyword evidence="2" id="KW-0472">Membrane</keyword>
<dbReference type="InterPro" id="IPR029164">
    <property type="entry name" value="PIG-Y"/>
</dbReference>
<comment type="caution">
    <text evidence="3">The sequence shown here is derived from an EMBL/GenBank/DDBJ whole genome shotgun (WGS) entry which is preliminary data.</text>
</comment>
<dbReference type="VEuPathDB" id="FungiDB:BTJ68_10491"/>
<feature type="transmembrane region" description="Helical" evidence="2">
    <location>
        <begin position="402"/>
        <end position="429"/>
    </location>
</feature>
<proteinExistence type="predicted"/>
<keyword evidence="2" id="KW-1133">Transmembrane helix</keyword>
<feature type="compositionally biased region" description="Basic and acidic residues" evidence="1">
    <location>
        <begin position="171"/>
        <end position="180"/>
    </location>
</feature>
<dbReference type="OrthoDB" id="2157498at2759"/>
<dbReference type="Pfam" id="PF15159">
    <property type="entry name" value="PIG-Y"/>
    <property type="match status" value="1"/>
</dbReference>
<evidence type="ECO:0000256" key="1">
    <source>
        <dbReference type="SAM" id="MobiDB-lite"/>
    </source>
</evidence>
<feature type="region of interest" description="Disordered" evidence="1">
    <location>
        <begin position="1"/>
        <end position="261"/>
    </location>
</feature>
<dbReference type="PANTHER" id="PTHR39400">
    <property type="entry name" value="YALI0E29227P"/>
    <property type="match status" value="1"/>
</dbReference>
<dbReference type="EMBL" id="QWIT01000038">
    <property type="protein sequence ID" value="RMZ33691.1"/>
    <property type="molecule type" value="Genomic_DNA"/>
</dbReference>
<evidence type="ECO:0000256" key="2">
    <source>
        <dbReference type="SAM" id="Phobius"/>
    </source>
</evidence>
<dbReference type="PANTHER" id="PTHR39400:SF1">
    <property type="entry name" value="PIG-P DOMAIN-CONTAINING PROTEIN"/>
    <property type="match status" value="1"/>
</dbReference>